<dbReference type="InterPro" id="IPR014710">
    <property type="entry name" value="RmlC-like_jellyroll"/>
</dbReference>
<evidence type="ECO:0000259" key="4">
    <source>
        <dbReference type="PROSITE" id="PS51063"/>
    </source>
</evidence>
<dbReference type="GO" id="GO:0003677">
    <property type="term" value="F:DNA binding"/>
    <property type="evidence" value="ECO:0007669"/>
    <property type="project" value="UniProtKB-KW"/>
</dbReference>
<accession>A0A9Y1I210</accession>
<dbReference type="InterPro" id="IPR036388">
    <property type="entry name" value="WH-like_DNA-bd_sf"/>
</dbReference>
<evidence type="ECO:0000256" key="1">
    <source>
        <dbReference type="ARBA" id="ARBA00023015"/>
    </source>
</evidence>
<dbReference type="GO" id="GO:0006355">
    <property type="term" value="P:regulation of DNA-templated transcription"/>
    <property type="evidence" value="ECO:0007669"/>
    <property type="project" value="InterPro"/>
</dbReference>
<protein>
    <submittedName>
        <fullName evidence="5">Global nitrogen regulator</fullName>
    </submittedName>
</protein>
<evidence type="ECO:0000313" key="5">
    <source>
        <dbReference type="EMBL" id="WDA98807.1"/>
    </source>
</evidence>
<proteinExistence type="predicted"/>
<organism evidence="5">
    <name type="scientific">Sciadococcus taiwanensis</name>
    <dbReference type="NCBI Taxonomy" id="3028030"/>
    <lineage>
        <taxon>Eukaryota</taxon>
        <taxon>Rhodophyta</taxon>
        <taxon>Bangiophyceae</taxon>
        <taxon>Cavernulicolales</taxon>
        <taxon>Cavernulicolaceae</taxon>
        <taxon>Sciadococcus</taxon>
    </lineage>
</organism>
<dbReference type="InterPro" id="IPR036390">
    <property type="entry name" value="WH_DNA-bd_sf"/>
</dbReference>
<dbReference type="SUPFAM" id="SSF46785">
    <property type="entry name" value="Winged helix' DNA-binding domain"/>
    <property type="match status" value="1"/>
</dbReference>
<reference evidence="5" key="1">
    <citation type="journal article" date="2023" name="J. Phycol.">
        <title>Revised classification of the Cyanidiophyceae based on plastid genome data with descriptions of the Cavernulicolales ord. nov. and Galdieriales ord. nov. (Rhodophyta).</title>
        <authorList>
            <person name="Park S.I."/>
            <person name="Cho C.H."/>
            <person name="Ciniglia C."/>
            <person name="Huang T.Y."/>
            <person name="Liu S.L."/>
            <person name="Bustamante D.E."/>
            <person name="Calderon M.S."/>
            <person name="Mansilla A."/>
            <person name="McDermott T."/>
            <person name="Andersen R.A."/>
            <person name="Yoon H.S."/>
        </authorList>
    </citation>
    <scope>NUCLEOTIDE SEQUENCE</scope>
</reference>
<dbReference type="CDD" id="cd00092">
    <property type="entry name" value="HTH_CRP"/>
    <property type="match status" value="1"/>
</dbReference>
<gene>
    <name evidence="5" type="primary">ntcA</name>
    <name evidence="5" type="ORF">SCTW_025</name>
</gene>
<keyword evidence="1" id="KW-0805">Transcription regulation</keyword>
<dbReference type="PROSITE" id="PS51063">
    <property type="entry name" value="HTH_CRP_2"/>
    <property type="match status" value="1"/>
</dbReference>
<sequence>MNISPMNTSFYQVLQTYMKESEISIHRKGTILQTEDSYMYILLGGMLQYYRTLDKFKLNSLTLNLIFDNSLFGNFEHSVSNCVCFSYYKCITNIKIMKLKNSQFVTILKQEPEYVHMFFKMFYQRLIDTEKFLAILSHKEIGNRLAHFLLLIANYYGISTSRGIFININLSHETIANILNTTRVTITRLMGEFRRIKMIQIQGRKIILLRPIALSDYLNLVQ</sequence>
<dbReference type="Pfam" id="PF13545">
    <property type="entry name" value="HTH_Crp_2"/>
    <property type="match status" value="1"/>
</dbReference>
<dbReference type="Gene3D" id="1.10.10.10">
    <property type="entry name" value="Winged helix-like DNA-binding domain superfamily/Winged helix DNA-binding domain"/>
    <property type="match status" value="1"/>
</dbReference>
<name>A0A9Y1I210_9RHOD</name>
<dbReference type="AlphaFoldDB" id="A0A9Y1I210"/>
<dbReference type="InterPro" id="IPR012318">
    <property type="entry name" value="HTH_CRP"/>
</dbReference>
<keyword evidence="3" id="KW-0804">Transcription</keyword>
<keyword evidence="2" id="KW-0238">DNA-binding</keyword>
<dbReference type="EMBL" id="OP616811">
    <property type="protein sequence ID" value="WDA98807.1"/>
    <property type="molecule type" value="Genomic_DNA"/>
</dbReference>
<dbReference type="SMART" id="SM00419">
    <property type="entry name" value="HTH_CRP"/>
    <property type="match status" value="1"/>
</dbReference>
<dbReference type="InterPro" id="IPR018490">
    <property type="entry name" value="cNMP-bd_dom_sf"/>
</dbReference>
<dbReference type="Gene3D" id="2.60.120.10">
    <property type="entry name" value="Jelly Rolls"/>
    <property type="match status" value="1"/>
</dbReference>
<geneLocation type="plastid" evidence="5"/>
<dbReference type="SUPFAM" id="SSF51206">
    <property type="entry name" value="cAMP-binding domain-like"/>
    <property type="match status" value="1"/>
</dbReference>
<keyword evidence="5" id="KW-0934">Plastid</keyword>
<feature type="domain" description="HTH crp-type" evidence="4">
    <location>
        <begin position="139"/>
        <end position="212"/>
    </location>
</feature>
<evidence type="ECO:0000256" key="3">
    <source>
        <dbReference type="ARBA" id="ARBA00023163"/>
    </source>
</evidence>
<evidence type="ECO:0000256" key="2">
    <source>
        <dbReference type="ARBA" id="ARBA00023125"/>
    </source>
</evidence>